<dbReference type="SMART" id="SM00320">
    <property type="entry name" value="WD40"/>
    <property type="match status" value="6"/>
</dbReference>
<dbReference type="Pfam" id="PF00400">
    <property type="entry name" value="WD40"/>
    <property type="match status" value="5"/>
</dbReference>
<evidence type="ECO:0000256" key="3">
    <source>
        <dbReference type="ARBA" id="ARBA00022574"/>
    </source>
</evidence>
<keyword evidence="4 7" id="KW-0493">Microtubule</keyword>
<keyword evidence="7" id="KW-0132">Cell division</keyword>
<evidence type="ECO:0000313" key="11">
    <source>
        <dbReference type="Proteomes" id="UP000288716"/>
    </source>
</evidence>
<comment type="subunit">
    <text evidence="7">Interacts with KATNA1. This interaction enhances the microtubule binding and severing activity of KATNA1 and also targets this activity to the centrosome.</text>
</comment>
<dbReference type="InterPro" id="IPR019775">
    <property type="entry name" value="WD40_repeat_CS"/>
</dbReference>
<evidence type="ECO:0000256" key="8">
    <source>
        <dbReference type="PROSITE-ProRule" id="PRU00221"/>
    </source>
</evidence>
<comment type="similarity">
    <text evidence="7">Belongs to the WD repeat KATNB1 family.</text>
</comment>
<feature type="repeat" description="WD" evidence="8">
    <location>
        <begin position="90"/>
        <end position="131"/>
    </location>
</feature>
<feature type="repeat" description="WD" evidence="8">
    <location>
        <begin position="4"/>
        <end position="46"/>
    </location>
</feature>
<evidence type="ECO:0000313" key="10">
    <source>
        <dbReference type="EMBL" id="RWS24822.1"/>
    </source>
</evidence>
<dbReference type="PROSITE" id="PS50082">
    <property type="entry name" value="WD_REPEATS_2"/>
    <property type="match status" value="5"/>
</dbReference>
<dbReference type="InterPro" id="IPR001680">
    <property type="entry name" value="WD40_rpt"/>
</dbReference>
<protein>
    <recommendedName>
        <fullName evidence="7">Katanin p80 WD40 repeat-containing subunit B1</fullName>
        <shortName evidence="7">Katanin p80 subunit B1</shortName>
    </recommendedName>
    <alternativeName>
        <fullName evidence="7">p80 katanin</fullName>
    </alternativeName>
</protein>
<dbReference type="GO" id="GO:0008017">
    <property type="term" value="F:microtubule binding"/>
    <property type="evidence" value="ECO:0007669"/>
    <property type="project" value="UniProtKB-UniRule"/>
</dbReference>
<dbReference type="Pfam" id="PF13925">
    <property type="entry name" value="Katanin_con80"/>
    <property type="match status" value="1"/>
</dbReference>
<organism evidence="10 11">
    <name type="scientific">Leptotrombidium deliense</name>
    <dbReference type="NCBI Taxonomy" id="299467"/>
    <lineage>
        <taxon>Eukaryota</taxon>
        <taxon>Metazoa</taxon>
        <taxon>Ecdysozoa</taxon>
        <taxon>Arthropoda</taxon>
        <taxon>Chelicerata</taxon>
        <taxon>Arachnida</taxon>
        <taxon>Acari</taxon>
        <taxon>Acariformes</taxon>
        <taxon>Trombidiformes</taxon>
        <taxon>Prostigmata</taxon>
        <taxon>Anystina</taxon>
        <taxon>Parasitengona</taxon>
        <taxon>Trombiculoidea</taxon>
        <taxon>Trombiculidae</taxon>
        <taxon>Leptotrombidium</taxon>
    </lineage>
</organism>
<evidence type="ECO:0000256" key="4">
    <source>
        <dbReference type="ARBA" id="ARBA00022701"/>
    </source>
</evidence>
<keyword evidence="7" id="KW-0131">Cell cycle</keyword>
<dbReference type="STRING" id="299467.A0A443SBD0"/>
<evidence type="ECO:0000256" key="7">
    <source>
        <dbReference type="HAMAP-Rule" id="MF_03022"/>
    </source>
</evidence>
<evidence type="ECO:0000259" key="9">
    <source>
        <dbReference type="Pfam" id="PF13925"/>
    </source>
</evidence>
<feature type="repeat" description="WD" evidence="8">
    <location>
        <begin position="174"/>
        <end position="215"/>
    </location>
</feature>
<keyword evidence="2 7" id="KW-0963">Cytoplasm</keyword>
<accession>A0A443SBD0</accession>
<keyword evidence="7" id="KW-0498">Mitosis</keyword>
<keyword evidence="5" id="KW-0677">Repeat</keyword>
<name>A0A443SBD0_9ACAR</name>
<evidence type="ECO:0000256" key="5">
    <source>
        <dbReference type="ARBA" id="ARBA00022737"/>
    </source>
</evidence>
<comment type="caution">
    <text evidence="10">The sequence shown here is derived from an EMBL/GenBank/DDBJ whole genome shotgun (WGS) entry which is preliminary data.</text>
</comment>
<dbReference type="PANTHER" id="PTHR19845">
    <property type="entry name" value="KATANIN P80 SUBUNIT"/>
    <property type="match status" value="1"/>
</dbReference>
<dbReference type="InterPro" id="IPR036322">
    <property type="entry name" value="WD40_repeat_dom_sf"/>
</dbReference>
<dbReference type="AlphaFoldDB" id="A0A443SBD0"/>
<comment type="subcellular location">
    <subcellularLocation>
        <location evidence="1 7">Cytoplasm</location>
        <location evidence="1 7">Cytoskeleton</location>
    </subcellularLocation>
    <subcellularLocation>
        <location evidence="7">Cytoplasm</location>
    </subcellularLocation>
    <subcellularLocation>
        <location evidence="7">Cytoplasm</location>
        <location evidence="7">Cytoskeleton</location>
        <location evidence="7">Microtubule organizing center</location>
        <location evidence="7">Centrosome</location>
    </subcellularLocation>
    <subcellularLocation>
        <location evidence="7">Cytoplasm</location>
        <location evidence="7">Cytoskeleton</location>
        <location evidence="7">Spindle pole</location>
    </subcellularLocation>
    <subcellularLocation>
        <location evidence="7">Cytoplasm</location>
        <location evidence="7">Cytoskeleton</location>
        <location evidence="7">Spindle</location>
    </subcellularLocation>
    <text evidence="7">Predominantly cytoplasmic. Localized to the interphase centrosome and mitotic spindle poles.</text>
</comment>
<dbReference type="GO" id="GO:0000922">
    <property type="term" value="C:spindle pole"/>
    <property type="evidence" value="ECO:0007669"/>
    <property type="project" value="UniProtKB-SubCell"/>
</dbReference>
<evidence type="ECO:0000256" key="1">
    <source>
        <dbReference type="ARBA" id="ARBA00004245"/>
    </source>
</evidence>
<dbReference type="GO" id="GO:0005737">
    <property type="term" value="C:cytoplasm"/>
    <property type="evidence" value="ECO:0007669"/>
    <property type="project" value="UniProtKB-SubCell"/>
</dbReference>
<dbReference type="SUPFAM" id="SSF50978">
    <property type="entry name" value="WD40 repeat-like"/>
    <property type="match status" value="1"/>
</dbReference>
<dbReference type="PROSITE" id="PS00678">
    <property type="entry name" value="WD_REPEATS_1"/>
    <property type="match status" value="2"/>
</dbReference>
<dbReference type="GO" id="GO:0005813">
    <property type="term" value="C:centrosome"/>
    <property type="evidence" value="ECO:0007669"/>
    <property type="project" value="UniProtKB-SubCell"/>
</dbReference>
<reference evidence="10 11" key="1">
    <citation type="journal article" date="2018" name="Gigascience">
        <title>Genomes of trombidid mites reveal novel predicted allergens and laterally-transferred genes associated with secondary metabolism.</title>
        <authorList>
            <person name="Dong X."/>
            <person name="Chaisiri K."/>
            <person name="Xia D."/>
            <person name="Armstrong S.D."/>
            <person name="Fang Y."/>
            <person name="Donnelly M.J."/>
            <person name="Kadowaki T."/>
            <person name="McGarry J.W."/>
            <person name="Darby A.C."/>
            <person name="Makepeace B.L."/>
        </authorList>
    </citation>
    <scope>NUCLEOTIDE SEQUENCE [LARGE SCALE GENOMIC DNA]</scope>
    <source>
        <strain evidence="10">UoL-UT</strain>
    </source>
</reference>
<feature type="repeat" description="WD" evidence="8">
    <location>
        <begin position="132"/>
        <end position="173"/>
    </location>
</feature>
<dbReference type="PROSITE" id="PS50294">
    <property type="entry name" value="WD_REPEATS_REGION"/>
    <property type="match status" value="5"/>
</dbReference>
<dbReference type="GO" id="GO:0051013">
    <property type="term" value="P:microtubule severing"/>
    <property type="evidence" value="ECO:0007669"/>
    <property type="project" value="UniProtKB-UniRule"/>
</dbReference>
<dbReference type="GO" id="GO:0008352">
    <property type="term" value="C:katanin complex"/>
    <property type="evidence" value="ECO:0007669"/>
    <property type="project" value="InterPro"/>
</dbReference>
<dbReference type="HAMAP" id="MF_03022">
    <property type="entry name" value="Katanin_p80_B1"/>
    <property type="match status" value="1"/>
</dbReference>
<dbReference type="InterPro" id="IPR020472">
    <property type="entry name" value="WD40_PAC1"/>
</dbReference>
<dbReference type="GO" id="GO:0051301">
    <property type="term" value="P:cell division"/>
    <property type="evidence" value="ECO:0007669"/>
    <property type="project" value="UniProtKB-KW"/>
</dbReference>
<dbReference type="PANTHER" id="PTHR19845:SF0">
    <property type="entry name" value="KATANIN P80 WD40 REPEAT-CONTAINING SUBUNIT B1"/>
    <property type="match status" value="1"/>
</dbReference>
<sequence length="655" mass="71761">MEKFVGQASSVTCLALSQKTGSLVATGGEDNKVNLWAVGNTEILVSLSGHVCTVESIKFGHNEDIICAGSASGSLKVWDLETVKCMTRTLTGHKSVISSLDFHPYGDFVASGSVDSNIKLWDIRKKGCMYTYKSHTKDVCCLKFSPDGRWLASGGEEGIVKLWDLPAGKLLAELKQHSGKVTDVCFHPNEFLLSSCSSDGTVKFWDLETFQLVSCTVNDAGPIRKIVYHPSGRVLFGAPRDVLKVYGWEPARIFDTLVINWGKVSDLAVTESKLLAATHSSTSLAVIVLDLNKVKPFGNSAPTKSYVRDCFARSLESNRSEETGVSDWEDSSGTEKSDIVNKVSDCTLGPNFLSRSTSSIVAENRYFSDLRSLDLSKSTNYSESGVPLMSTPVLPLLHSKNVASKSFTCLPLNSQHNIKQPVVSKSVTFSDSNTCVIAKVSTSVNIQPQSISQKKSTSVVQPRQSEIVSIVHPVVNDSKMSNSVTNGQSENQIHKIQAVPPNARAAVVFPEPQSRCKSPESPVELIPETRERPAGFDVDEFLPKHLQATVKLGFHPKPEMSECDAMQAIIRGHMSVVTALSHRKKNLQIVLAMWSVKDSRNALEQAVHMEDQSVIVDILNVITLKPAIWTLDMCQLLLPITYDLLRSKYESLLEV</sequence>
<gene>
    <name evidence="7" type="primary">KATNB1</name>
    <name evidence="10" type="ORF">B4U80_05236</name>
</gene>
<dbReference type="Gene3D" id="2.130.10.10">
    <property type="entry name" value="YVTN repeat-like/Quinoprotein amine dehydrogenase"/>
    <property type="match status" value="2"/>
</dbReference>
<feature type="domain" description="Katanin p80 subunit C-terminal" evidence="9">
    <location>
        <begin position="572"/>
        <end position="654"/>
    </location>
</feature>
<keyword evidence="3 8" id="KW-0853">WD repeat</keyword>
<feature type="repeat" description="WD" evidence="8">
    <location>
        <begin position="47"/>
        <end position="88"/>
    </location>
</feature>
<dbReference type="GO" id="GO:0007019">
    <property type="term" value="P:microtubule depolymerization"/>
    <property type="evidence" value="ECO:0007669"/>
    <property type="project" value="TreeGrafter"/>
</dbReference>
<keyword evidence="11" id="KW-1185">Reference proteome</keyword>
<dbReference type="VEuPathDB" id="VectorBase:LDEU007218"/>
<dbReference type="InterPro" id="IPR028021">
    <property type="entry name" value="Katanin_C-terminal"/>
</dbReference>
<keyword evidence="6 7" id="KW-0206">Cytoskeleton</keyword>
<comment type="function">
    <text evidence="7">Participates in a complex which severs microtubules in an ATP-dependent manner. May act to target the enzymatic subunit of this complex to sites of action such as the centrosome. Microtubule severing may promote rapid reorganization of cellular microtubule arrays and the release of microtubules from the centrosome following nucleation.</text>
</comment>
<dbReference type="FunFam" id="2.130.10.10:FF:000462">
    <property type="entry name" value="Katanin p80 WD40 repeat-containing subunit B1"/>
    <property type="match status" value="1"/>
</dbReference>
<evidence type="ECO:0000256" key="6">
    <source>
        <dbReference type="ARBA" id="ARBA00023212"/>
    </source>
</evidence>
<evidence type="ECO:0000256" key="2">
    <source>
        <dbReference type="ARBA" id="ARBA00022490"/>
    </source>
</evidence>
<dbReference type="PRINTS" id="PR00320">
    <property type="entry name" value="GPROTEINBRPT"/>
</dbReference>
<dbReference type="OrthoDB" id="10251605at2759"/>
<dbReference type="CDD" id="cd00200">
    <property type="entry name" value="WD40"/>
    <property type="match status" value="1"/>
</dbReference>
<dbReference type="Proteomes" id="UP000288716">
    <property type="component" value="Unassembled WGS sequence"/>
</dbReference>
<dbReference type="EMBL" id="NCKV01004360">
    <property type="protein sequence ID" value="RWS24822.1"/>
    <property type="molecule type" value="Genomic_DNA"/>
</dbReference>
<dbReference type="InterPro" id="IPR015943">
    <property type="entry name" value="WD40/YVTN_repeat-like_dom_sf"/>
</dbReference>
<proteinExistence type="inferred from homology"/>
<dbReference type="InterPro" id="IPR026962">
    <property type="entry name" value="KTNB1"/>
</dbReference>
<dbReference type="GO" id="GO:0005874">
    <property type="term" value="C:microtubule"/>
    <property type="evidence" value="ECO:0007669"/>
    <property type="project" value="UniProtKB-KW"/>
</dbReference>